<keyword evidence="5" id="KW-1185">Reference proteome</keyword>
<comment type="caution">
    <text evidence="1">Lacks conserved residue(s) required for the propagation of feature annotation.</text>
</comment>
<proteinExistence type="predicted"/>
<dbReference type="SMART" id="SM00434">
    <property type="entry name" value="TOP4c"/>
    <property type="match status" value="1"/>
</dbReference>
<organism evidence="4 5">
    <name type="scientific">Cardiosporidium cionae</name>
    <dbReference type="NCBI Taxonomy" id="476202"/>
    <lineage>
        <taxon>Eukaryota</taxon>
        <taxon>Sar</taxon>
        <taxon>Alveolata</taxon>
        <taxon>Apicomplexa</taxon>
        <taxon>Aconoidasida</taxon>
        <taxon>Nephromycida</taxon>
        <taxon>Cardiosporidium</taxon>
    </lineage>
</organism>
<evidence type="ECO:0000256" key="2">
    <source>
        <dbReference type="SAM" id="MobiDB-lite"/>
    </source>
</evidence>
<dbReference type="PROSITE" id="PS52040">
    <property type="entry name" value="TOPO_IIA"/>
    <property type="match status" value="1"/>
</dbReference>
<keyword evidence="1" id="KW-0238">DNA-binding</keyword>
<evidence type="ECO:0000259" key="3">
    <source>
        <dbReference type="PROSITE" id="PS52040"/>
    </source>
</evidence>
<protein>
    <submittedName>
        <fullName evidence="4">Dna gyrase/topoisomerase IV, A subunit domain-containing protein</fullName>
    </submittedName>
</protein>
<reference evidence="4 5" key="1">
    <citation type="journal article" date="2020" name="bioRxiv">
        <title>Metabolic contributions of an alphaproteobacterial endosymbiont in the apicomplexan Cardiosporidium cionae.</title>
        <authorList>
            <person name="Hunter E.S."/>
            <person name="Paight C.J."/>
            <person name="Lane C.E."/>
        </authorList>
    </citation>
    <scope>NUCLEOTIDE SEQUENCE [LARGE SCALE GENOMIC DNA]</scope>
    <source>
        <strain evidence="4">ESH_2018</strain>
    </source>
</reference>
<dbReference type="Proteomes" id="UP000823046">
    <property type="component" value="Unassembled WGS sequence"/>
</dbReference>
<gene>
    <name evidence="4" type="ORF">IE077_001205</name>
</gene>
<dbReference type="InterPro" id="IPR050220">
    <property type="entry name" value="Type_II_DNA_Topoisomerases"/>
</dbReference>
<feature type="region of interest" description="Disordered" evidence="2">
    <location>
        <begin position="1"/>
        <end position="26"/>
    </location>
</feature>
<dbReference type="Gene3D" id="3.30.1360.40">
    <property type="match status" value="1"/>
</dbReference>
<sequence>MHIEEMKKLNSSNNRNSSKNSNTSNSLRRALVITQLPYNTDKSKLLERITQMAKEKKLEGIADLRDESDLSGLRIVIELKRDAIPSIVEANLYKKTSLQIHFKGNLISLGKDGKQPMRFTLRSALKDWLDFRFITIRKRSAYELQKKQTHSPYYLSENQAEAILRLPLSSLTSLEEDKLKKEQLLLNIEISKEQTLMKVDEEVYSVIKMEILAIKKKYAIPRQTRISAIEMNRRRFYPSPIEIWPH</sequence>
<dbReference type="PANTHER" id="PTHR43493:SF5">
    <property type="entry name" value="DNA GYRASE SUBUNIT A, CHLOROPLASTIC_MITOCHONDRIAL"/>
    <property type="match status" value="1"/>
</dbReference>
<accession>A0ABQ7J5R8</accession>
<dbReference type="InterPro" id="IPR002205">
    <property type="entry name" value="Topo_IIA_dom_A"/>
</dbReference>
<dbReference type="Pfam" id="PF00521">
    <property type="entry name" value="DNA_topoisoIV"/>
    <property type="match status" value="1"/>
</dbReference>
<feature type="domain" description="Topo IIA-type catalytic" evidence="3">
    <location>
        <begin position="1"/>
        <end position="246"/>
    </location>
</feature>
<dbReference type="SUPFAM" id="SSF56719">
    <property type="entry name" value="Type II DNA topoisomerase"/>
    <property type="match status" value="1"/>
</dbReference>
<dbReference type="PANTHER" id="PTHR43493">
    <property type="entry name" value="DNA GYRASE/TOPOISOMERASE SUBUNIT A"/>
    <property type="match status" value="1"/>
</dbReference>
<feature type="compositionally biased region" description="Low complexity" evidence="2">
    <location>
        <begin position="9"/>
        <end position="26"/>
    </location>
</feature>
<dbReference type="InterPro" id="IPR013760">
    <property type="entry name" value="Topo_IIA-like_dom_sf"/>
</dbReference>
<evidence type="ECO:0000313" key="4">
    <source>
        <dbReference type="EMBL" id="KAF8819308.1"/>
    </source>
</evidence>
<evidence type="ECO:0000313" key="5">
    <source>
        <dbReference type="Proteomes" id="UP000823046"/>
    </source>
</evidence>
<dbReference type="InterPro" id="IPR013757">
    <property type="entry name" value="Topo_IIA_A_a_sf"/>
</dbReference>
<evidence type="ECO:0000256" key="1">
    <source>
        <dbReference type="PROSITE-ProRule" id="PRU01384"/>
    </source>
</evidence>
<dbReference type="Gene3D" id="1.10.268.10">
    <property type="entry name" value="Topoisomerase, domain 3"/>
    <property type="match status" value="1"/>
</dbReference>
<comment type="caution">
    <text evidence="4">The sequence shown here is derived from an EMBL/GenBank/DDBJ whole genome shotgun (WGS) entry which is preliminary data.</text>
</comment>
<dbReference type="EMBL" id="JADAQX010000831">
    <property type="protein sequence ID" value="KAF8819308.1"/>
    <property type="molecule type" value="Genomic_DNA"/>
</dbReference>
<name>A0ABQ7J5R8_9APIC</name>